<dbReference type="InterPro" id="IPR025110">
    <property type="entry name" value="AMP-bd_C"/>
</dbReference>
<dbReference type="InterPro" id="IPR045851">
    <property type="entry name" value="AMP-bd_C_sf"/>
</dbReference>
<evidence type="ECO:0000313" key="5">
    <source>
        <dbReference type="WBParaSite" id="sdigi.contig580.g9092.t1"/>
    </source>
</evidence>
<comment type="similarity">
    <text evidence="1">Belongs to the DIP2 family.</text>
</comment>
<proteinExistence type="inferred from homology"/>
<feature type="domain" description="AMP-dependent synthetase/ligase" evidence="2">
    <location>
        <begin position="1050"/>
        <end position="1462"/>
    </location>
</feature>
<dbReference type="WBParaSite" id="sdigi.contig580.g9092.t1">
    <property type="protein sequence ID" value="sdigi.contig580.g9092.t1"/>
    <property type="gene ID" value="sdigi.contig580.g9092"/>
</dbReference>
<sequence>MPLTQNFLTSSKFLNEESKKSHETNVRTTARRSKWELHGVSDKLGRFNTSNNIWRRKILSLSNENATIKRSTNFAPLLRNCIVIAMLPMKFPIFSNTNMMVDNCDNMPTNHNIDETITYLDDDGGGKVDAATETKPGLFIIQNSNDSSLMKSYHHSSLMHNNSATTTTTTCCLRNNGTTTELASTESLNETFEAVLESLRRSLKKQRPRNTVFGRTILTEGVSVAIRKFNPSRSYKKLSLKRFKDERNFVEQKLNTFVRISDLGLGRKSIKISDLKCCKYFYESHILHECRLMSLQRPKKKPLHEYYNDDDAELEALARVVDPLAPRPEGSMICPARGDHASVSTSLPRSIDSALHKYGTTQSRMVAAVVLDHSARPAYSLTYGKLLSRATKVAHMLLTKLVPGIVGKEKVQLCKSGDRVALVYPNTEPLSFLIAFYGCILAGVIPVPVEVPLTKRDAGIQQLGFLLGSCGVKVALTSDSCYKGLPKRSSSNQSHPNPGSPLIPGSEIIDFRGWPRLVWLTTEHLSKPPKDWSVPPRVTDDSVAYIEYTTDKEGSVKGVCVTRQALLSHCRSLTMAMNYSESDTMVSVLDFKREAGLWHSILASVFSGLRVIFVPYSLMKINPASWMLMVTKYQAKTALVKSRDLHWGLLATRDHKDINLSSLRSILVADGANPWSLSSCDQFASIFQSRGLRPGAVCPCAGSSETGTVSLRRPCFDENLHNSGRGVLSMSALSHSVVRVDQENSLTSLTLQDAGQVITGGVVVIVKLSGPPRLCLADEVGEICLYAHSTGSAYWGLDGLSASTFKVEPLGNDDKPLGPVPYVRSGLLGFLGPNGLVFVVGNRNSQMYVSGRQHGADDLIATVLAVEPMKFIYRGRIAVFSVNVLRDERICIIAEQKPGVSEEDSFSVILYANIFVFLLKFWYMLTTFRHVGKETWMSRVLQAIDSIHQVGIYCLALVPSNQLPKTPLGGIHVSETRQRFIDGVLHPTTLLMCPHTCVINLPKPREQQSDVGPAAMFVGNIVQGVRIAAAKGRQINADDEKVTSLMEVLRQRSQTSPDHVLFTLMNSRGTETESMTCAQLLKKAERIGSMLTDKGRLNPGEHVALIFPPGIDLIAAFYGCQAAGLVPICIRPPHPHNLQITLPTVRMIVDVSKAVAVISTSSLIKLLKCKEASLRVDAKAWPTILDVDDIPSLHRRKWEPEYPERKPTDVCYLDFSVSTTGQLAGIVVSIAGATALCRSLKVACELYPSRHITLCLDPYCGLGLTLWCLSGVYSGHHSLLIPPTEVEQNAALWLTAVSQRKVRDTFCSYGVMELCVRELAPQISLLKEKGVSLSCVRTCVVVAEERPRVALCAAFSKLFAPLGLNSRAVSTSFGCRVNTAICMQGAASPDPATVYVDARALRNDRVTLVEKGAPHSIALMESGKLLPGVEVVIANPETRGQCADSHLGEIWVACSHNAIGYFTLYGEEASLHTDHFSARLTTGDTLKRFARTGYLGFLRRTQSITADGELHDAVFVVGALDEALMLRGMRYHPVDIEATVIRAHRKISECAVFTWTHLLVVVAETESAEAEALDLVPAITSTVLEEHHLIVGVVVIVDPGVVPINSRGEKQRMHLRDAFLKDMLDPIYVAYNM</sequence>
<name>A0A915Q1K2_9BILA</name>
<dbReference type="Pfam" id="PF23024">
    <property type="entry name" value="AMP-dom_DIP2-like"/>
    <property type="match status" value="1"/>
</dbReference>
<evidence type="ECO:0000259" key="2">
    <source>
        <dbReference type="Pfam" id="PF00501"/>
    </source>
</evidence>
<dbReference type="CDD" id="cd05905">
    <property type="entry name" value="Dip2"/>
    <property type="match status" value="2"/>
</dbReference>
<dbReference type="InterPro" id="IPR000873">
    <property type="entry name" value="AMP-dep_synth/lig_dom"/>
</dbReference>
<dbReference type="SUPFAM" id="SSF56801">
    <property type="entry name" value="Acetyl-CoA synthetase-like"/>
    <property type="match status" value="2"/>
</dbReference>
<dbReference type="Pfam" id="PF00501">
    <property type="entry name" value="AMP-binding"/>
    <property type="match status" value="2"/>
</dbReference>
<feature type="domain" description="AMP-dependent synthetase/ligase" evidence="2">
    <location>
        <begin position="376"/>
        <end position="739"/>
    </location>
</feature>
<keyword evidence="4" id="KW-1185">Reference proteome</keyword>
<dbReference type="Gene3D" id="3.30.300.30">
    <property type="match status" value="2"/>
</dbReference>
<dbReference type="Proteomes" id="UP000887581">
    <property type="component" value="Unplaced"/>
</dbReference>
<evidence type="ECO:0000259" key="3">
    <source>
        <dbReference type="Pfam" id="PF23024"/>
    </source>
</evidence>
<reference evidence="5" key="1">
    <citation type="submission" date="2022-11" db="UniProtKB">
        <authorList>
            <consortium name="WormBaseParasite"/>
        </authorList>
    </citation>
    <scope>IDENTIFICATION</scope>
</reference>
<evidence type="ECO:0000313" key="4">
    <source>
        <dbReference type="Proteomes" id="UP000887581"/>
    </source>
</evidence>
<dbReference type="PANTHER" id="PTHR22754:SF32">
    <property type="entry name" value="DISCO-INTERACTING PROTEIN 2"/>
    <property type="match status" value="1"/>
</dbReference>
<dbReference type="Gene3D" id="3.40.50.12780">
    <property type="entry name" value="N-terminal domain of ligase-like"/>
    <property type="match status" value="2"/>
</dbReference>
<dbReference type="FunFam" id="3.30.300.30:FF:000001">
    <property type="entry name" value="DIP2 disco-interacting protein 2 homolog C"/>
    <property type="match status" value="1"/>
</dbReference>
<feature type="domain" description="AMP-binding enzyme C-terminal" evidence="3">
    <location>
        <begin position="1522"/>
        <end position="1624"/>
    </location>
</feature>
<protein>
    <submittedName>
        <fullName evidence="5">AMP-dependent synthetase/ligase domain-containing protein</fullName>
    </submittedName>
</protein>
<evidence type="ECO:0000256" key="1">
    <source>
        <dbReference type="ARBA" id="ARBA00007735"/>
    </source>
</evidence>
<dbReference type="InterPro" id="IPR042099">
    <property type="entry name" value="ANL_N_sf"/>
</dbReference>
<dbReference type="PANTHER" id="PTHR22754">
    <property type="entry name" value="DISCO-INTERACTING PROTEIN 2 DIP2 -RELATED"/>
    <property type="match status" value="1"/>
</dbReference>
<dbReference type="InterPro" id="IPR037337">
    <property type="entry name" value="Dip2-like_dom"/>
</dbReference>
<accession>A0A915Q1K2</accession>
<organism evidence="4 5">
    <name type="scientific">Setaria digitata</name>
    <dbReference type="NCBI Taxonomy" id="48799"/>
    <lineage>
        <taxon>Eukaryota</taxon>
        <taxon>Metazoa</taxon>
        <taxon>Ecdysozoa</taxon>
        <taxon>Nematoda</taxon>
        <taxon>Chromadorea</taxon>
        <taxon>Rhabditida</taxon>
        <taxon>Spirurina</taxon>
        <taxon>Spiruromorpha</taxon>
        <taxon>Filarioidea</taxon>
        <taxon>Setariidae</taxon>
        <taxon>Setaria</taxon>
    </lineage>
</organism>